<dbReference type="PANTHER" id="PTHR43353:SF6">
    <property type="entry name" value="CYTOPLASMIC ALDEHYDE DEHYDROGENASE (EUROFUNG)"/>
    <property type="match status" value="1"/>
</dbReference>
<keyword evidence="1" id="KW-0560">Oxidoreductase</keyword>
<reference evidence="3 4" key="1">
    <citation type="submission" date="2024-01" db="EMBL/GenBank/DDBJ databases">
        <authorList>
            <person name="Allen C."/>
            <person name="Tagirdzhanova G."/>
        </authorList>
    </citation>
    <scope>NUCLEOTIDE SEQUENCE [LARGE SCALE GENOMIC DNA]</scope>
</reference>
<name>A0ABP0D2A7_9PEZI</name>
<dbReference type="InterPro" id="IPR015590">
    <property type="entry name" value="Aldehyde_DH_dom"/>
</dbReference>
<dbReference type="InterPro" id="IPR016162">
    <property type="entry name" value="Ald_DH_N"/>
</dbReference>
<dbReference type="EMBL" id="CAWUHD010000197">
    <property type="protein sequence ID" value="CAK7237915.1"/>
    <property type="molecule type" value="Genomic_DNA"/>
</dbReference>
<dbReference type="InterPro" id="IPR016161">
    <property type="entry name" value="Ald_DH/histidinol_DH"/>
</dbReference>
<dbReference type="Pfam" id="PF00171">
    <property type="entry name" value="Aldedh"/>
    <property type="match status" value="1"/>
</dbReference>
<dbReference type="InterPro" id="IPR016163">
    <property type="entry name" value="Ald_DH_C"/>
</dbReference>
<accession>A0ABP0D2A7</accession>
<gene>
    <name evidence="3" type="ORF">SEUCBS140593_010198</name>
</gene>
<dbReference type="Proteomes" id="UP001642482">
    <property type="component" value="Unassembled WGS sequence"/>
</dbReference>
<evidence type="ECO:0000313" key="4">
    <source>
        <dbReference type="Proteomes" id="UP001642482"/>
    </source>
</evidence>
<dbReference type="PANTHER" id="PTHR43353">
    <property type="entry name" value="SUCCINATE-SEMIALDEHYDE DEHYDROGENASE, MITOCHONDRIAL"/>
    <property type="match status" value="1"/>
</dbReference>
<comment type="caution">
    <text evidence="3">The sequence shown here is derived from an EMBL/GenBank/DDBJ whole genome shotgun (WGS) entry which is preliminary data.</text>
</comment>
<evidence type="ECO:0000256" key="1">
    <source>
        <dbReference type="ARBA" id="ARBA00023002"/>
    </source>
</evidence>
<evidence type="ECO:0000313" key="3">
    <source>
        <dbReference type="EMBL" id="CAK7237915.1"/>
    </source>
</evidence>
<sequence length="430" mass="46093">MASLNGVELDLVPLLIGGQYTSSSPSVTFPVYSLEEKRDVYLAESANADAAIKAADAAWTAFGTWKKSSAVTRRKILLRYAELLRENEEELVKVQRLETSVIEMWNSSVILGARSIATPVAAGCSVVFKASELCPKTHHLLVEIFRAAGLPGNVINVIQTRREDAVSVTEALISHPSIRKVEFIGSASVGRAIGQLGGKYLTPVLMELGGKGPAIVLADADLEDAAQKCVAGAFLHHGQLCFSTERVIVIKSIAEKFKELLKKAASTFVTGSGISDRIISSSKAKLADAESKGAKFLIGGPEMASDTALKATILTEVTSGMQIFDEEAFGPSFSLYIAEDDRQAIEMANNTQYGLNAAVHSTNIQHALDVAKEIDTAQVHINSMTAHDEPTLPVGGMKGSGWGRNNALWGLKEFTEIKLITVSMKGNNFI</sequence>
<dbReference type="Gene3D" id="3.40.309.10">
    <property type="entry name" value="Aldehyde Dehydrogenase, Chain A, domain 2"/>
    <property type="match status" value="1"/>
</dbReference>
<organism evidence="3 4">
    <name type="scientific">Sporothrix eucalyptigena</name>
    <dbReference type="NCBI Taxonomy" id="1812306"/>
    <lineage>
        <taxon>Eukaryota</taxon>
        <taxon>Fungi</taxon>
        <taxon>Dikarya</taxon>
        <taxon>Ascomycota</taxon>
        <taxon>Pezizomycotina</taxon>
        <taxon>Sordariomycetes</taxon>
        <taxon>Sordariomycetidae</taxon>
        <taxon>Ophiostomatales</taxon>
        <taxon>Ophiostomataceae</taxon>
        <taxon>Sporothrix</taxon>
    </lineage>
</organism>
<evidence type="ECO:0000259" key="2">
    <source>
        <dbReference type="Pfam" id="PF00171"/>
    </source>
</evidence>
<keyword evidence="4" id="KW-1185">Reference proteome</keyword>
<protein>
    <recommendedName>
        <fullName evidence="2">Aldehyde dehydrogenase domain-containing protein</fullName>
    </recommendedName>
</protein>
<dbReference type="InterPro" id="IPR050740">
    <property type="entry name" value="Aldehyde_DH_Superfamily"/>
</dbReference>
<proteinExistence type="predicted"/>
<feature type="domain" description="Aldehyde dehydrogenase" evidence="2">
    <location>
        <begin position="100"/>
        <end position="419"/>
    </location>
</feature>
<dbReference type="SUPFAM" id="SSF53720">
    <property type="entry name" value="ALDH-like"/>
    <property type="match status" value="1"/>
</dbReference>
<dbReference type="Gene3D" id="3.40.605.10">
    <property type="entry name" value="Aldehyde Dehydrogenase, Chain A, domain 1"/>
    <property type="match status" value="2"/>
</dbReference>